<feature type="chain" id="PRO_5035439071" description="Secreted protein" evidence="1">
    <location>
        <begin position="22"/>
        <end position="149"/>
    </location>
</feature>
<feature type="signal peptide" evidence="1">
    <location>
        <begin position="1"/>
        <end position="21"/>
    </location>
</feature>
<dbReference type="AlphaFoldDB" id="A0A8K0J3S5"/>
<organism evidence="2 3">
    <name type="scientific">Claviceps africana</name>
    <dbReference type="NCBI Taxonomy" id="83212"/>
    <lineage>
        <taxon>Eukaryota</taxon>
        <taxon>Fungi</taxon>
        <taxon>Dikarya</taxon>
        <taxon>Ascomycota</taxon>
        <taxon>Pezizomycotina</taxon>
        <taxon>Sordariomycetes</taxon>
        <taxon>Hypocreomycetidae</taxon>
        <taxon>Hypocreales</taxon>
        <taxon>Clavicipitaceae</taxon>
        <taxon>Claviceps</taxon>
    </lineage>
</organism>
<dbReference type="Proteomes" id="UP000811619">
    <property type="component" value="Unassembled WGS sequence"/>
</dbReference>
<sequence>MLFSAPAALAALALYAGQAAAVVPRPHPARPNLAKPEDGSKPCVLVPNIDNFEYPKNLEFCDPTTPNSLAWSCTDNTIFEETAWGMQLGVKNGDGTLLPINREVAVKVVCFSDVSPYYLCPASPHPYIVDYKSWCPKSGHVSKVLIGNN</sequence>
<evidence type="ECO:0000313" key="3">
    <source>
        <dbReference type="Proteomes" id="UP000811619"/>
    </source>
</evidence>
<dbReference type="EMBL" id="SRPY01000506">
    <property type="protein sequence ID" value="KAG5922741.1"/>
    <property type="molecule type" value="Genomic_DNA"/>
</dbReference>
<keyword evidence="1" id="KW-0732">Signal</keyword>
<protein>
    <recommendedName>
        <fullName evidence="4">Secreted protein</fullName>
    </recommendedName>
</protein>
<proteinExistence type="predicted"/>
<name>A0A8K0J3S5_9HYPO</name>
<keyword evidence="3" id="KW-1185">Reference proteome</keyword>
<evidence type="ECO:0000313" key="2">
    <source>
        <dbReference type="EMBL" id="KAG5922741.1"/>
    </source>
</evidence>
<evidence type="ECO:0008006" key="4">
    <source>
        <dbReference type="Google" id="ProtNLM"/>
    </source>
</evidence>
<reference evidence="2" key="1">
    <citation type="journal article" date="2020" name="bioRxiv">
        <title>Whole genome comparisons of ergot fungi reveals the divergence and evolution of species within the genus Claviceps are the result of varying mechanisms driving genome evolution and host range expansion.</title>
        <authorList>
            <person name="Wyka S.A."/>
            <person name="Mondo S.J."/>
            <person name="Liu M."/>
            <person name="Dettman J."/>
            <person name="Nalam V."/>
            <person name="Broders K.D."/>
        </authorList>
    </citation>
    <scope>NUCLEOTIDE SEQUENCE</scope>
    <source>
        <strain evidence="2">CCC 489</strain>
    </source>
</reference>
<accession>A0A8K0J3S5</accession>
<evidence type="ECO:0000256" key="1">
    <source>
        <dbReference type="SAM" id="SignalP"/>
    </source>
</evidence>
<comment type="caution">
    <text evidence="2">The sequence shown here is derived from an EMBL/GenBank/DDBJ whole genome shotgun (WGS) entry which is preliminary data.</text>
</comment>
<gene>
    <name evidence="2" type="ORF">E4U42_005364</name>
</gene>